<accession>A0A5M8FSX6</accession>
<evidence type="ECO:0000256" key="1">
    <source>
        <dbReference type="SAM" id="Phobius"/>
    </source>
</evidence>
<proteinExistence type="predicted"/>
<sequence length="61" mass="6801">MWHDLFVALALLLVIEGVMPFLAPDAMRRMLLEVARQDTRSLRIAGFASMLGGVALLYLIN</sequence>
<evidence type="ECO:0000313" key="2">
    <source>
        <dbReference type="EMBL" id="KAA6186312.1"/>
    </source>
</evidence>
<dbReference type="AlphaFoldDB" id="A0A5M8FSX6"/>
<dbReference type="InterPro" id="IPR019201">
    <property type="entry name" value="DUF2065"/>
</dbReference>
<organism evidence="2 3">
    <name type="scientific">Thiohalocapsa marina</name>
    <dbReference type="NCBI Taxonomy" id="424902"/>
    <lineage>
        <taxon>Bacteria</taxon>
        <taxon>Pseudomonadati</taxon>
        <taxon>Pseudomonadota</taxon>
        <taxon>Gammaproteobacteria</taxon>
        <taxon>Chromatiales</taxon>
        <taxon>Chromatiaceae</taxon>
        <taxon>Thiohalocapsa</taxon>
    </lineage>
</organism>
<comment type="caution">
    <text evidence="2">The sequence shown here is derived from an EMBL/GenBank/DDBJ whole genome shotgun (WGS) entry which is preliminary data.</text>
</comment>
<reference evidence="2 3" key="1">
    <citation type="submission" date="2019-09" db="EMBL/GenBank/DDBJ databases">
        <title>Whole-genome sequence of the purple sulfur bacterium Thiohalocapsa marina DSM 19078.</title>
        <authorList>
            <person name="Kyndt J.A."/>
            <person name="Meyer T.E."/>
        </authorList>
    </citation>
    <scope>NUCLEOTIDE SEQUENCE [LARGE SCALE GENOMIC DNA]</scope>
    <source>
        <strain evidence="2 3">DSM 19078</strain>
    </source>
</reference>
<gene>
    <name evidence="2" type="ORF">F2Q65_05815</name>
</gene>
<protein>
    <submittedName>
        <fullName evidence="2">DUF2065 domain-containing protein</fullName>
    </submittedName>
</protein>
<keyword evidence="1" id="KW-1133">Transmembrane helix</keyword>
<dbReference type="OrthoDB" id="9182237at2"/>
<keyword evidence="3" id="KW-1185">Reference proteome</keyword>
<dbReference type="Proteomes" id="UP000322981">
    <property type="component" value="Unassembled WGS sequence"/>
</dbReference>
<dbReference type="PANTHER" id="PTHR38602:SF1">
    <property type="entry name" value="INNER MEMBRANE PROTEIN"/>
    <property type="match status" value="1"/>
</dbReference>
<dbReference type="EMBL" id="VWXX01000005">
    <property type="protein sequence ID" value="KAA6186312.1"/>
    <property type="molecule type" value="Genomic_DNA"/>
</dbReference>
<dbReference type="Pfam" id="PF09838">
    <property type="entry name" value="DUF2065"/>
    <property type="match status" value="1"/>
</dbReference>
<evidence type="ECO:0000313" key="3">
    <source>
        <dbReference type="Proteomes" id="UP000322981"/>
    </source>
</evidence>
<feature type="transmembrane region" description="Helical" evidence="1">
    <location>
        <begin position="44"/>
        <end position="60"/>
    </location>
</feature>
<dbReference type="RefSeq" id="WP_150091339.1">
    <property type="nucleotide sequence ID" value="NZ_JBFUOH010000027.1"/>
</dbReference>
<dbReference type="PANTHER" id="PTHR38602">
    <property type="entry name" value="INNER MEMBRANE PROTEIN-RELATED"/>
    <property type="match status" value="1"/>
</dbReference>
<keyword evidence="1" id="KW-0472">Membrane</keyword>
<name>A0A5M8FSX6_9GAMM</name>
<keyword evidence="1" id="KW-0812">Transmembrane</keyword>